<dbReference type="AlphaFoldDB" id="A0A1I1DSN9"/>
<dbReference type="HAMAP" id="MF_02087">
    <property type="entry name" value="PLP_homeostasis"/>
    <property type="match status" value="1"/>
</dbReference>
<name>A0A1I1DSN9_RUMAL</name>
<dbReference type="InterPro" id="IPR001608">
    <property type="entry name" value="Ala_racemase_N"/>
</dbReference>
<feature type="domain" description="Alanine racemase N-terminal" evidence="5">
    <location>
        <begin position="26"/>
        <end position="241"/>
    </location>
</feature>
<comment type="cofactor">
    <cofactor evidence="3">
        <name>pyridoxal 5'-phosphate</name>
        <dbReference type="ChEBI" id="CHEBI:597326"/>
    </cofactor>
</comment>
<keyword evidence="1 2" id="KW-0663">Pyridoxal phosphate</keyword>
<protein>
    <recommendedName>
        <fullName evidence="2">Pyridoxal phosphate homeostasis protein</fullName>
        <shortName evidence="2">PLP homeostasis protein</shortName>
    </recommendedName>
</protein>
<evidence type="ECO:0000256" key="2">
    <source>
        <dbReference type="HAMAP-Rule" id="MF_02087"/>
    </source>
</evidence>
<dbReference type="EMBL" id="FOKQ01000003">
    <property type="protein sequence ID" value="SFB77412.1"/>
    <property type="molecule type" value="Genomic_DNA"/>
</dbReference>
<feature type="modified residue" description="N6-(pyridoxal phosphate)lysine" evidence="2 3">
    <location>
        <position position="53"/>
    </location>
</feature>
<dbReference type="GO" id="GO:0030170">
    <property type="term" value="F:pyridoxal phosphate binding"/>
    <property type="evidence" value="ECO:0007669"/>
    <property type="project" value="UniProtKB-UniRule"/>
</dbReference>
<dbReference type="PANTHER" id="PTHR10146:SF14">
    <property type="entry name" value="PYRIDOXAL PHOSPHATE HOMEOSTASIS PROTEIN"/>
    <property type="match status" value="1"/>
</dbReference>
<dbReference type="PIRSF" id="PIRSF004848">
    <property type="entry name" value="YBL036c_PLPDEIII"/>
    <property type="match status" value="1"/>
</dbReference>
<dbReference type="NCBIfam" id="TIGR00044">
    <property type="entry name" value="YggS family pyridoxal phosphate-dependent enzyme"/>
    <property type="match status" value="1"/>
</dbReference>
<dbReference type="Proteomes" id="UP000182192">
    <property type="component" value="Unassembled WGS sequence"/>
</dbReference>
<dbReference type="OrthoDB" id="9804072at2"/>
<reference evidence="6 7" key="1">
    <citation type="submission" date="2016-10" db="EMBL/GenBank/DDBJ databases">
        <authorList>
            <person name="de Groot N.N."/>
        </authorList>
    </citation>
    <scope>NUCLEOTIDE SEQUENCE [LARGE SCALE GENOMIC DNA]</scope>
    <source>
        <strain evidence="6 7">AR67</strain>
    </source>
</reference>
<dbReference type="Pfam" id="PF01168">
    <property type="entry name" value="Ala_racemase_N"/>
    <property type="match status" value="1"/>
</dbReference>
<comment type="function">
    <text evidence="2">Pyridoxal 5'-phosphate (PLP)-binding protein, which is involved in PLP homeostasis.</text>
</comment>
<proteinExistence type="inferred from homology"/>
<dbReference type="InterPro" id="IPR011078">
    <property type="entry name" value="PyrdxlP_homeostasis"/>
</dbReference>
<sequence>MCQSTARPMGTQFPQNEFGEVLENYKRICDNVENARAKYRSSDEKIDIMAVTKTVAPEKINFAIEQGITLLGENRVQEYLSKKDSYIKTAQVHMIGRLQTNKVKYIINEVAMIQSVDSIKLAKEINRLAIKNGRTMDVLLEINIGDEASKSGVAAEGLDELIYETAQLENVRIKGLMAIPPAGCGEDMFDRMHSIFLRVKERSVPNVSMEILSMGMSGDYELAIKHGSNLVRIGTALFGARNYLEG</sequence>
<dbReference type="SUPFAM" id="SSF51419">
    <property type="entry name" value="PLP-binding barrel"/>
    <property type="match status" value="1"/>
</dbReference>
<dbReference type="eggNOG" id="COG0325">
    <property type="taxonomic scope" value="Bacteria"/>
</dbReference>
<dbReference type="InterPro" id="IPR029066">
    <property type="entry name" value="PLP-binding_barrel"/>
</dbReference>
<organism evidence="6 7">
    <name type="scientific">Ruminococcus albus</name>
    <dbReference type="NCBI Taxonomy" id="1264"/>
    <lineage>
        <taxon>Bacteria</taxon>
        <taxon>Bacillati</taxon>
        <taxon>Bacillota</taxon>
        <taxon>Clostridia</taxon>
        <taxon>Eubacteriales</taxon>
        <taxon>Oscillospiraceae</taxon>
        <taxon>Ruminococcus</taxon>
    </lineage>
</organism>
<evidence type="ECO:0000313" key="6">
    <source>
        <dbReference type="EMBL" id="SFB77412.1"/>
    </source>
</evidence>
<comment type="similarity">
    <text evidence="2 4">Belongs to the pyridoxal phosphate-binding protein YggS/PROSC family.</text>
</comment>
<dbReference type="CDD" id="cd00635">
    <property type="entry name" value="PLPDE_III_YBL036c_like"/>
    <property type="match status" value="1"/>
</dbReference>
<evidence type="ECO:0000259" key="5">
    <source>
        <dbReference type="Pfam" id="PF01168"/>
    </source>
</evidence>
<dbReference type="PANTHER" id="PTHR10146">
    <property type="entry name" value="PROLINE SYNTHETASE CO-TRANSCRIBED BACTERIAL HOMOLOG PROTEIN"/>
    <property type="match status" value="1"/>
</dbReference>
<evidence type="ECO:0000256" key="4">
    <source>
        <dbReference type="RuleBase" id="RU004514"/>
    </source>
</evidence>
<evidence type="ECO:0000256" key="1">
    <source>
        <dbReference type="ARBA" id="ARBA00022898"/>
    </source>
</evidence>
<evidence type="ECO:0000313" key="7">
    <source>
        <dbReference type="Proteomes" id="UP000182192"/>
    </source>
</evidence>
<dbReference type="Gene3D" id="3.20.20.10">
    <property type="entry name" value="Alanine racemase"/>
    <property type="match status" value="1"/>
</dbReference>
<evidence type="ECO:0000256" key="3">
    <source>
        <dbReference type="PIRSR" id="PIRSR004848-1"/>
    </source>
</evidence>
<gene>
    <name evidence="6" type="ORF">SAMN02910406_00489</name>
</gene>
<accession>A0A1I1DSN9</accession>